<dbReference type="GeneID" id="54407905"/>
<feature type="region of interest" description="Disordered" evidence="1">
    <location>
        <begin position="43"/>
        <end position="69"/>
    </location>
</feature>
<name>A0A6A6AN69_9PLEO</name>
<evidence type="ECO:0000313" key="3">
    <source>
        <dbReference type="Proteomes" id="UP000799771"/>
    </source>
</evidence>
<reference evidence="2" key="1">
    <citation type="journal article" date="2020" name="Stud. Mycol.">
        <title>101 Dothideomycetes genomes: a test case for predicting lifestyles and emergence of pathogens.</title>
        <authorList>
            <person name="Haridas S."/>
            <person name="Albert R."/>
            <person name="Binder M."/>
            <person name="Bloem J."/>
            <person name="Labutti K."/>
            <person name="Salamov A."/>
            <person name="Andreopoulos B."/>
            <person name="Baker S."/>
            <person name="Barry K."/>
            <person name="Bills G."/>
            <person name="Bluhm B."/>
            <person name="Cannon C."/>
            <person name="Castanera R."/>
            <person name="Culley D."/>
            <person name="Daum C."/>
            <person name="Ezra D."/>
            <person name="Gonzalez J."/>
            <person name="Henrissat B."/>
            <person name="Kuo A."/>
            <person name="Liang C."/>
            <person name="Lipzen A."/>
            <person name="Lutzoni F."/>
            <person name="Magnuson J."/>
            <person name="Mondo S."/>
            <person name="Nolan M."/>
            <person name="Ohm R."/>
            <person name="Pangilinan J."/>
            <person name="Park H.-J."/>
            <person name="Ramirez L."/>
            <person name="Alfaro M."/>
            <person name="Sun H."/>
            <person name="Tritt A."/>
            <person name="Yoshinaga Y."/>
            <person name="Zwiers L.-H."/>
            <person name="Turgeon B."/>
            <person name="Goodwin S."/>
            <person name="Spatafora J."/>
            <person name="Crous P."/>
            <person name="Grigoriev I."/>
        </authorList>
    </citation>
    <scope>NUCLEOTIDE SEQUENCE</scope>
    <source>
        <strain evidence="2">CBS 119687</strain>
    </source>
</reference>
<feature type="region of interest" description="Disordered" evidence="1">
    <location>
        <begin position="139"/>
        <end position="159"/>
    </location>
</feature>
<feature type="region of interest" description="Disordered" evidence="1">
    <location>
        <begin position="406"/>
        <end position="426"/>
    </location>
</feature>
<gene>
    <name evidence="2" type="ORF">P153DRAFT_363890</name>
</gene>
<protein>
    <submittedName>
        <fullName evidence="2">Uncharacterized protein</fullName>
    </submittedName>
</protein>
<dbReference type="AlphaFoldDB" id="A0A6A6AN69"/>
<evidence type="ECO:0000313" key="2">
    <source>
        <dbReference type="EMBL" id="KAF2132588.1"/>
    </source>
</evidence>
<feature type="region of interest" description="Disordered" evidence="1">
    <location>
        <begin position="96"/>
        <end position="122"/>
    </location>
</feature>
<dbReference type="OrthoDB" id="3786440at2759"/>
<sequence length="480" mass="52135">MECKAEDYYDIPYELLPTPNFAGRPTSEISDIGGVLDGFWTFPSSESSSSGGDDDSGLTPTAQSPAKSLPLRIHVEQEAAEKLGIKAISPSSNRVQRHTRYWSDLGPTSEIPRPGKKAATAPPGAPCLLDFAAQPPRRALSAGLGRSKTVRRRTTHRQSDVESFLVANGALEGMKSEPQKPLPQPPHTSECETTAQMWSTLQPLSSISEKDRVRKALRRKKLTMLDTSFVDFQARRYFESPISMTNTPRELYGVSAPGFPGIPPCPRSSGSLSIQSLPQTSLHPKQPDTLHPETLQCNDDVVGAYTGEQSRLYLPGPVVLEKHSMLLRKDSVATMDVFDSGPEPKAKRFSDLMTADGIVTFFADLGVIDETSDDSLDKYWVDEESKQRSSAWSKCTSIVSIMEPVLRSPLSPPSPPSPRSAQSGCEMTGLTRIPSRFSFSSASSSASLPRAGTPIGKRLKWIRLLTPGIPGSAFLKSAGS</sequence>
<dbReference type="RefSeq" id="XP_033526975.1">
    <property type="nucleotide sequence ID" value="XM_033667473.1"/>
</dbReference>
<proteinExistence type="predicted"/>
<organism evidence="2 3">
    <name type="scientific">Dothidotthia symphoricarpi CBS 119687</name>
    <dbReference type="NCBI Taxonomy" id="1392245"/>
    <lineage>
        <taxon>Eukaryota</taxon>
        <taxon>Fungi</taxon>
        <taxon>Dikarya</taxon>
        <taxon>Ascomycota</taxon>
        <taxon>Pezizomycotina</taxon>
        <taxon>Dothideomycetes</taxon>
        <taxon>Pleosporomycetidae</taxon>
        <taxon>Pleosporales</taxon>
        <taxon>Dothidotthiaceae</taxon>
        <taxon>Dothidotthia</taxon>
    </lineage>
</organism>
<dbReference type="EMBL" id="ML977500">
    <property type="protein sequence ID" value="KAF2132588.1"/>
    <property type="molecule type" value="Genomic_DNA"/>
</dbReference>
<evidence type="ECO:0000256" key="1">
    <source>
        <dbReference type="SAM" id="MobiDB-lite"/>
    </source>
</evidence>
<keyword evidence="3" id="KW-1185">Reference proteome</keyword>
<dbReference type="Proteomes" id="UP000799771">
    <property type="component" value="Unassembled WGS sequence"/>
</dbReference>
<accession>A0A6A6AN69</accession>